<evidence type="ECO:0000313" key="3">
    <source>
        <dbReference type="Proteomes" id="UP001196873"/>
    </source>
</evidence>
<comment type="caution">
    <text evidence="2">The sequence shown here is derived from an EMBL/GenBank/DDBJ whole genome shotgun (WGS) entry which is preliminary data.</text>
</comment>
<accession>A0AAW4NQA6</accession>
<dbReference type="RefSeq" id="WP_219427374.1">
    <property type="nucleotide sequence ID" value="NZ_JAHXRD010000003.1"/>
</dbReference>
<proteinExistence type="predicted"/>
<name>A0AAW4NQA6_9BACT</name>
<organism evidence="2 3">
    <name type="scientific">Segatella salivae</name>
    <dbReference type="NCBI Taxonomy" id="228604"/>
    <lineage>
        <taxon>Bacteria</taxon>
        <taxon>Pseudomonadati</taxon>
        <taxon>Bacteroidota</taxon>
        <taxon>Bacteroidia</taxon>
        <taxon>Bacteroidales</taxon>
        <taxon>Prevotellaceae</taxon>
        <taxon>Segatella</taxon>
    </lineage>
</organism>
<dbReference type="InterPro" id="IPR003772">
    <property type="entry name" value="YceD"/>
</dbReference>
<reference evidence="2" key="1">
    <citation type="submission" date="2021-07" db="EMBL/GenBank/DDBJ databases">
        <title>Genomic diversity and antimicrobial resistance of Prevotella spp. isolated from chronic lung disease airways.</title>
        <authorList>
            <person name="Webb K.A."/>
            <person name="Olagoke O.S."/>
            <person name="Baird T."/>
            <person name="Neill J."/>
            <person name="Pham A."/>
            <person name="Wells T.J."/>
            <person name="Ramsay K.A."/>
            <person name="Bell S.C."/>
            <person name="Sarovich D.S."/>
            <person name="Price E.P."/>
        </authorList>
    </citation>
    <scope>NUCLEOTIDE SEQUENCE</scope>
    <source>
        <strain evidence="2">SCHI0047.S.3</strain>
    </source>
</reference>
<protein>
    <submittedName>
        <fullName evidence="2">DUF177 domain-containing protein</fullName>
    </submittedName>
</protein>
<evidence type="ECO:0000256" key="1">
    <source>
        <dbReference type="SAM" id="MobiDB-lite"/>
    </source>
</evidence>
<dbReference type="AlphaFoldDB" id="A0AAW4NQA6"/>
<evidence type="ECO:0000313" key="2">
    <source>
        <dbReference type="EMBL" id="MBW4865033.1"/>
    </source>
</evidence>
<sequence>MASSEAYKIDLKALEEGQTVLEFDLDDAFFQSLEAAEVQHGCLHTTLAVNRIGDCFDLNFHTVGSVVVPCDLCLDDMDQPIVADQRMAVKLGDSYSENDDLVTVAEEEGILDVAWYVYESIELNIPIKHVHAPGKCNPAMIRMLEEHSATRSSGSDDETTMDPRWEALSNLKLDE</sequence>
<feature type="region of interest" description="Disordered" evidence="1">
    <location>
        <begin position="147"/>
        <end position="166"/>
    </location>
</feature>
<dbReference type="Proteomes" id="UP001196873">
    <property type="component" value="Unassembled WGS sequence"/>
</dbReference>
<dbReference type="EMBL" id="JAHXRF010000003">
    <property type="protein sequence ID" value="MBW4865033.1"/>
    <property type="molecule type" value="Genomic_DNA"/>
</dbReference>
<gene>
    <name evidence="2" type="ORF">KZY68_03140</name>
</gene>
<dbReference type="Pfam" id="PF02620">
    <property type="entry name" value="YceD"/>
    <property type="match status" value="1"/>
</dbReference>